<keyword evidence="3" id="KW-1185">Reference proteome</keyword>
<dbReference type="RefSeq" id="WP_212007024.1">
    <property type="nucleotide sequence ID" value="NZ_JAAFYZ010000002.1"/>
</dbReference>
<organism evidence="2 3">
    <name type="scientific">Catenulispora pinistramenti</name>
    <dbReference type="NCBI Taxonomy" id="2705254"/>
    <lineage>
        <taxon>Bacteria</taxon>
        <taxon>Bacillati</taxon>
        <taxon>Actinomycetota</taxon>
        <taxon>Actinomycetes</taxon>
        <taxon>Catenulisporales</taxon>
        <taxon>Catenulisporaceae</taxon>
        <taxon>Catenulispora</taxon>
    </lineage>
</organism>
<keyword evidence="1" id="KW-0812">Transmembrane</keyword>
<keyword evidence="1" id="KW-0472">Membrane</keyword>
<dbReference type="Proteomes" id="UP000730482">
    <property type="component" value="Unassembled WGS sequence"/>
</dbReference>
<accession>A0ABS5KGG0</accession>
<dbReference type="EMBL" id="JAAFYZ010000002">
    <property type="protein sequence ID" value="MBS2545358.1"/>
    <property type="molecule type" value="Genomic_DNA"/>
</dbReference>
<evidence type="ECO:0000256" key="1">
    <source>
        <dbReference type="SAM" id="Phobius"/>
    </source>
</evidence>
<gene>
    <name evidence="2" type="ORF">KGQ19_00600</name>
</gene>
<keyword evidence="1" id="KW-1133">Transmembrane helix</keyword>
<evidence type="ECO:0008006" key="4">
    <source>
        <dbReference type="Google" id="ProtNLM"/>
    </source>
</evidence>
<proteinExistence type="predicted"/>
<comment type="caution">
    <text evidence="2">The sequence shown here is derived from an EMBL/GenBank/DDBJ whole genome shotgun (WGS) entry which is preliminary data.</text>
</comment>
<dbReference type="PANTHER" id="PTHR35007">
    <property type="entry name" value="INTEGRAL MEMBRANE PROTEIN-RELATED"/>
    <property type="match status" value="1"/>
</dbReference>
<evidence type="ECO:0000313" key="2">
    <source>
        <dbReference type="EMBL" id="MBS2545358.1"/>
    </source>
</evidence>
<name>A0ABS5KGG0_9ACTN</name>
<feature type="transmembrane region" description="Helical" evidence="1">
    <location>
        <begin position="272"/>
        <end position="295"/>
    </location>
</feature>
<evidence type="ECO:0000313" key="3">
    <source>
        <dbReference type="Proteomes" id="UP000730482"/>
    </source>
</evidence>
<protein>
    <recommendedName>
        <fullName evidence="4">Type II secretion system protein GspF domain-containing protein</fullName>
    </recommendedName>
</protein>
<reference evidence="2 3" key="1">
    <citation type="submission" date="2020-02" db="EMBL/GenBank/DDBJ databases">
        <title>Acidophilic actinobacteria isolated from forest soil.</title>
        <authorList>
            <person name="Golinska P."/>
        </authorList>
    </citation>
    <scope>NUCLEOTIDE SEQUENCE [LARGE SCALE GENOMIC DNA]</scope>
    <source>
        <strain evidence="2 3">NL8</strain>
    </source>
</reference>
<sequence>MLTLLLAAAGLGVGLWLMIAGLFPAALSVTEILARAQAGTPAPQSAQASFSQASTLSRLGRRAVRPLQRVGVPGDRVRTELELMERSVEQVLSDKAVAAVFGTMIPVASLLTLATLGIHLDVAEVAAGSAVLGAAGFFIFDLTVHTDAEEFRRSARLAVRVFLDQAVTSLAGGGGIEQSMVAAAADGRGPMFRRIRDALDAAQLHRESAWPHLDRLGREVGIEELSELAAAGTLAGTEGAKVKSSLAAKARSMRERELACCVAQAKSATTRLAMPGALMGMMFILFLIYPVLIAASRHA</sequence>
<dbReference type="PANTHER" id="PTHR35007:SF1">
    <property type="entry name" value="PILUS ASSEMBLY PROTEIN"/>
    <property type="match status" value="1"/>
</dbReference>